<dbReference type="EMBL" id="CP039853">
    <property type="protein sequence ID" value="QCZ95314.1"/>
    <property type="molecule type" value="Genomic_DNA"/>
</dbReference>
<dbReference type="AlphaFoldDB" id="A0A5B7YIC0"/>
<evidence type="ECO:0000313" key="2">
    <source>
        <dbReference type="Proteomes" id="UP000304912"/>
    </source>
</evidence>
<name>A0A5B7YIC0_9ALTE</name>
<dbReference type="KEGG" id="salk:FBQ74_17350"/>
<dbReference type="Proteomes" id="UP000304912">
    <property type="component" value="Plasmid plas12"/>
</dbReference>
<proteinExistence type="predicted"/>
<dbReference type="RefSeq" id="WP_139758041.1">
    <property type="nucleotide sequence ID" value="NZ_CP039853.1"/>
</dbReference>
<protein>
    <recommendedName>
        <fullName evidence="3">Pilin accessory protein (PilO)</fullName>
    </recommendedName>
</protein>
<keyword evidence="1" id="KW-0614">Plasmid</keyword>
<sequence length="421" mass="47556">MNMLKATKNAHVPANRRSELKEAVANLENEKLFHGAIYRTDENIVIFGAEEGAKLYGPALLSKVQRPTFVVVVLKSDSVYIFAKIQGNFSDEFEFGVDSSDDSTDVQRLIAFCALHQNELHDAPWYCNVAIKPKGAESVVVADKLQLPLDPAKQEDFSEIRQIKPILAVEIEKELNRTSKKTNPLAITGLAAALAAAVFFYIQPEIPEKTDVKSANKTQKVSPYAGLKDFYVKRSAAPKPILRDIYRQANAAKLLRGWSLTEIKVVKNKKGIIEQYFVLDSVYGEVSELAKFAQDNQYEMNVSGRTAYLAKNVIKKELYSDFARFHVGTWHNWLSQGLDDLWIDVDYGISKKEQIGNDHWFISQGEITFPEIFTDDLESIGSLMKGFPYSFDYLEMKLRDRHAKTWEATLKIEIAGVENNA</sequence>
<accession>A0A5B7YIC0</accession>
<reference evidence="1 2" key="1">
    <citation type="submission" date="2019-04" db="EMBL/GenBank/DDBJ databases">
        <title>Salinimonas iocasae sp. nov., a halophilic bacterium isolated from the outer tube casing of tubeworms in Okinawa Trough.</title>
        <authorList>
            <person name="Zhang H."/>
            <person name="Wang H."/>
            <person name="Li C."/>
        </authorList>
    </citation>
    <scope>NUCLEOTIDE SEQUENCE [LARGE SCALE GENOMIC DNA]</scope>
    <source>
        <strain evidence="1 2">KX18D6</strain>
        <plasmid evidence="1 2">plas12</plasmid>
    </source>
</reference>
<evidence type="ECO:0008006" key="3">
    <source>
        <dbReference type="Google" id="ProtNLM"/>
    </source>
</evidence>
<evidence type="ECO:0000313" key="1">
    <source>
        <dbReference type="EMBL" id="QCZ95314.1"/>
    </source>
</evidence>
<keyword evidence="2" id="KW-1185">Reference proteome</keyword>
<gene>
    <name evidence="1" type="ORF">FBQ74_17350</name>
</gene>
<geneLocation type="plasmid" evidence="1 2">
    <name>plas12</name>
</geneLocation>
<dbReference type="OrthoDB" id="6376909at2"/>
<organism evidence="1 2">
    <name type="scientific">Salinimonas iocasae</name>
    <dbReference type="NCBI Taxonomy" id="2572577"/>
    <lineage>
        <taxon>Bacteria</taxon>
        <taxon>Pseudomonadati</taxon>
        <taxon>Pseudomonadota</taxon>
        <taxon>Gammaproteobacteria</taxon>
        <taxon>Alteromonadales</taxon>
        <taxon>Alteromonadaceae</taxon>
        <taxon>Alteromonas/Salinimonas group</taxon>
        <taxon>Salinimonas</taxon>
    </lineage>
</organism>